<dbReference type="Pfam" id="PF00877">
    <property type="entry name" value="NLPC_P60"/>
    <property type="match status" value="1"/>
</dbReference>
<evidence type="ECO:0000256" key="3">
    <source>
        <dbReference type="ARBA" id="ARBA00022729"/>
    </source>
</evidence>
<feature type="signal peptide" evidence="6">
    <location>
        <begin position="1"/>
        <end position="21"/>
    </location>
</feature>
<dbReference type="Gene3D" id="3.90.1720.10">
    <property type="entry name" value="endopeptidase domain like (from Nostoc punctiforme)"/>
    <property type="match status" value="1"/>
</dbReference>
<feature type="domain" description="NlpC/P60" evidence="7">
    <location>
        <begin position="81"/>
        <end position="203"/>
    </location>
</feature>
<dbReference type="EMBL" id="CP011280">
    <property type="protein sequence ID" value="AKC96053.1"/>
    <property type="molecule type" value="Genomic_DNA"/>
</dbReference>
<evidence type="ECO:0000256" key="6">
    <source>
        <dbReference type="SAM" id="SignalP"/>
    </source>
</evidence>
<keyword evidence="2" id="KW-0645">Protease</keyword>
<dbReference type="GO" id="GO:0008234">
    <property type="term" value="F:cysteine-type peptidase activity"/>
    <property type="evidence" value="ECO:0007669"/>
    <property type="project" value="UniProtKB-KW"/>
</dbReference>
<evidence type="ECO:0000256" key="1">
    <source>
        <dbReference type="ARBA" id="ARBA00007074"/>
    </source>
</evidence>
<gene>
    <name evidence="8" type="ORF">VC03_06180</name>
</gene>
<comment type="similarity">
    <text evidence="1">Belongs to the peptidase C40 family.</text>
</comment>
<dbReference type="PROSITE" id="PS51935">
    <property type="entry name" value="NLPC_P60"/>
    <property type="match status" value="1"/>
</dbReference>
<dbReference type="PANTHER" id="PTHR47360:SF1">
    <property type="entry name" value="ENDOPEPTIDASE NLPC-RELATED"/>
    <property type="match status" value="1"/>
</dbReference>
<keyword evidence="3 6" id="KW-0732">Signal</keyword>
<dbReference type="KEGG" id="sns:VC03_06180"/>
<keyword evidence="4" id="KW-0378">Hydrolase</keyword>
<dbReference type="STRING" id="187101.VC03_06180"/>
<dbReference type="InterPro" id="IPR000064">
    <property type="entry name" value="NLP_P60_dom"/>
</dbReference>
<name>A0A0E3UV86_9FUSO</name>
<evidence type="ECO:0000313" key="9">
    <source>
        <dbReference type="Proteomes" id="UP000033103"/>
    </source>
</evidence>
<evidence type="ECO:0000256" key="4">
    <source>
        <dbReference type="ARBA" id="ARBA00022801"/>
    </source>
</evidence>
<organism evidence="8 9">
    <name type="scientific">Sneathia vaginalis</name>
    <dbReference type="NCBI Taxonomy" id="187101"/>
    <lineage>
        <taxon>Bacteria</taxon>
        <taxon>Fusobacteriati</taxon>
        <taxon>Fusobacteriota</taxon>
        <taxon>Fusobacteriia</taxon>
        <taxon>Fusobacteriales</taxon>
        <taxon>Leptotrichiaceae</taxon>
        <taxon>Sneathia</taxon>
    </lineage>
</organism>
<feature type="chain" id="PRO_5002413214" description="NlpC/P60 domain-containing protein" evidence="6">
    <location>
        <begin position="22"/>
        <end position="208"/>
    </location>
</feature>
<sequence>MKRRKLCIFLIMLLTSLPKIAYGSKYRHRNIDEMIERASRNNGEEPENFDEEYVHDEALIRLKTKELKDKLSNAYEQIDNIILYDSLMNAYNNWRGTRYRWGGDSKDGIDCSALTRRVYRAVFNGYELPRVSVDQVRMGNIVSRENLKPGDILFFRPRNSVNHTAVYLGNSLFINASSSKGVIISSIEEPYWNQYFRYGVRVSAARRR</sequence>
<dbReference type="SUPFAM" id="SSF54001">
    <property type="entry name" value="Cysteine proteinases"/>
    <property type="match status" value="1"/>
</dbReference>
<protein>
    <recommendedName>
        <fullName evidence="7">NlpC/P60 domain-containing protein</fullName>
    </recommendedName>
</protein>
<dbReference type="Proteomes" id="UP000033103">
    <property type="component" value="Chromosome"/>
</dbReference>
<evidence type="ECO:0000256" key="5">
    <source>
        <dbReference type="ARBA" id="ARBA00022807"/>
    </source>
</evidence>
<evidence type="ECO:0000259" key="7">
    <source>
        <dbReference type="PROSITE" id="PS51935"/>
    </source>
</evidence>
<keyword evidence="9" id="KW-1185">Reference proteome</keyword>
<dbReference type="OrthoDB" id="9807055at2"/>
<keyword evidence="5" id="KW-0788">Thiol protease</keyword>
<proteinExistence type="inferred from homology"/>
<dbReference type="GO" id="GO:0006508">
    <property type="term" value="P:proteolysis"/>
    <property type="evidence" value="ECO:0007669"/>
    <property type="project" value="UniProtKB-KW"/>
</dbReference>
<dbReference type="RefSeq" id="WP_046329157.1">
    <property type="nucleotide sequence ID" value="NZ_CAUPIC010000008.1"/>
</dbReference>
<dbReference type="HOGENOM" id="CLU_016043_5_1_0"/>
<evidence type="ECO:0000256" key="2">
    <source>
        <dbReference type="ARBA" id="ARBA00022670"/>
    </source>
</evidence>
<reference evidence="8 9" key="1">
    <citation type="journal article" date="2012" name="BMC Genomics">
        <title>Genomic sequence analysis and characterization of Sneathia amnii sp. nov.</title>
        <authorList>
            <consortium name="Vaginal Microbiome Consortium (additional members)"/>
            <person name="Harwich M.D.Jr."/>
            <person name="Serrano M.G."/>
            <person name="Fettweis J.M."/>
            <person name="Alves J.M."/>
            <person name="Reimers M.A."/>
            <person name="Buck G.A."/>
            <person name="Jefferson K.K."/>
        </authorList>
    </citation>
    <scope>NUCLEOTIDE SEQUENCE [LARGE SCALE GENOMIC DNA]</scope>
    <source>
        <strain evidence="8 9">SN35</strain>
    </source>
</reference>
<dbReference type="InterPro" id="IPR052062">
    <property type="entry name" value="Murein_DD/LD_carboxypeptidase"/>
</dbReference>
<dbReference type="InterPro" id="IPR038765">
    <property type="entry name" value="Papain-like_cys_pep_sf"/>
</dbReference>
<accession>A0A0E3UV86</accession>
<dbReference type="PANTHER" id="PTHR47360">
    <property type="entry name" value="MUREIN DD-ENDOPEPTIDASE MEPS/MUREIN LD-CARBOXYPEPTIDASE"/>
    <property type="match status" value="1"/>
</dbReference>
<dbReference type="PATRIC" id="fig|1069640.6.peg.1227"/>
<dbReference type="AlphaFoldDB" id="A0A0E3UV86"/>
<evidence type="ECO:0000313" key="8">
    <source>
        <dbReference type="EMBL" id="AKC96053.1"/>
    </source>
</evidence>